<dbReference type="AlphaFoldDB" id="A0AAD5LN77"/>
<accession>A0AAD5LN77</accession>
<proteinExistence type="predicted"/>
<comment type="caution">
    <text evidence="1">The sequence shown here is derived from an EMBL/GenBank/DDBJ whole genome shotgun (WGS) entry which is preliminary data.</text>
</comment>
<keyword evidence="2" id="KW-1185">Reference proteome</keyword>
<evidence type="ECO:0000313" key="1">
    <source>
        <dbReference type="EMBL" id="KAJ0404524.1"/>
    </source>
</evidence>
<organism evidence="1 2">
    <name type="scientific">Pythium insidiosum</name>
    <name type="common">Pythiosis disease agent</name>
    <dbReference type="NCBI Taxonomy" id="114742"/>
    <lineage>
        <taxon>Eukaryota</taxon>
        <taxon>Sar</taxon>
        <taxon>Stramenopiles</taxon>
        <taxon>Oomycota</taxon>
        <taxon>Peronosporomycetes</taxon>
        <taxon>Pythiales</taxon>
        <taxon>Pythiaceae</taxon>
        <taxon>Pythium</taxon>
    </lineage>
</organism>
<sequence>MGVRGELRRTSSPEVVLPVDPDVTKPASKTFAIPPTVDTAVPPPSNMNGSVIFSSVFTEKHEWSWSIRFLLAVHEPIRHALFVTDRFLEQSHRQEQVETLERLTQEFFRWFKSHFIEYLKCQHEIKVKVLHPVIKISVSTTAEIMRSYEGIYGTMDEILQQEASLLRKNRRLDRSAWLLRLDSLQKAIRRLNFMLHSVLNLEETSLHPAMSAAFDERTFQTHVLPRLFRGIKAKKVIVPWIVERSKVWGGEEEQKSFKGMLPFSARFMYKKIWRPYFMSNVAVAMKNLNEFELAMQDNPYTSRREDFFGCTVQ</sequence>
<name>A0AAD5LN77_PYTIN</name>
<dbReference type="EMBL" id="JAKCXM010000061">
    <property type="protein sequence ID" value="KAJ0404524.1"/>
    <property type="molecule type" value="Genomic_DNA"/>
</dbReference>
<gene>
    <name evidence="1" type="ORF">P43SY_001624</name>
</gene>
<evidence type="ECO:0000313" key="2">
    <source>
        <dbReference type="Proteomes" id="UP001209570"/>
    </source>
</evidence>
<protein>
    <submittedName>
        <fullName evidence="1">Uncharacterized protein</fullName>
    </submittedName>
</protein>
<reference evidence="1" key="1">
    <citation type="submission" date="2021-12" db="EMBL/GenBank/DDBJ databases">
        <title>Prjna785345.</title>
        <authorList>
            <person name="Rujirawat T."/>
            <person name="Krajaejun T."/>
        </authorList>
    </citation>
    <scope>NUCLEOTIDE SEQUENCE</scope>
    <source>
        <strain evidence="1">Pi057C3</strain>
    </source>
</reference>
<dbReference type="Proteomes" id="UP001209570">
    <property type="component" value="Unassembled WGS sequence"/>
</dbReference>